<feature type="transmembrane region" description="Helical" evidence="1">
    <location>
        <begin position="15"/>
        <end position="36"/>
    </location>
</feature>
<gene>
    <name evidence="2" type="ORF">ATE80_02805</name>
</gene>
<evidence type="ECO:0000313" key="3">
    <source>
        <dbReference type="Proteomes" id="UP000054011"/>
    </source>
</evidence>
<dbReference type="Proteomes" id="UP000054011">
    <property type="component" value="Unassembled WGS sequence"/>
</dbReference>
<proteinExistence type="predicted"/>
<feature type="transmembrane region" description="Helical" evidence="1">
    <location>
        <begin position="90"/>
        <end position="108"/>
    </location>
</feature>
<keyword evidence="1" id="KW-0812">Transmembrane</keyword>
<keyword evidence="3" id="KW-1185">Reference proteome</keyword>
<keyword evidence="1" id="KW-1133">Transmembrane helix</keyword>
<name>A0A100Y9Q6_9ACTN</name>
<dbReference type="EMBL" id="LNSV01000004">
    <property type="protein sequence ID" value="KUH40246.1"/>
    <property type="molecule type" value="Genomic_DNA"/>
</dbReference>
<dbReference type="STRING" id="936756.ATE80_02805"/>
<protein>
    <recommendedName>
        <fullName evidence="4">DUF4383 domain-containing protein</fullName>
    </recommendedName>
</protein>
<dbReference type="OrthoDB" id="572373at2"/>
<sequence>MTSAHRGASSSRTPVRLAALWVGVVFLLIGGLGFVPGVTSGYDTLAFADHESDARLLGLLHVSILHNVVHLVFGAVALVTARTPGNARPFLLVGGLVYLALSVYGVIIDLDSESGVVPVNTPDTWLHFAFGATMVALGLLLPRPTESEGGPGPGPGTGTGV</sequence>
<evidence type="ECO:0000313" key="2">
    <source>
        <dbReference type="EMBL" id="KUH40246.1"/>
    </source>
</evidence>
<dbReference type="AlphaFoldDB" id="A0A100Y9Q6"/>
<organism evidence="2 3">
    <name type="scientific">Streptomyces kanasensis</name>
    <dbReference type="NCBI Taxonomy" id="936756"/>
    <lineage>
        <taxon>Bacteria</taxon>
        <taxon>Bacillati</taxon>
        <taxon>Actinomycetota</taxon>
        <taxon>Actinomycetes</taxon>
        <taxon>Kitasatosporales</taxon>
        <taxon>Streptomycetaceae</taxon>
        <taxon>Streptomyces</taxon>
    </lineage>
</organism>
<feature type="transmembrane region" description="Helical" evidence="1">
    <location>
        <begin position="56"/>
        <end position="78"/>
    </location>
</feature>
<keyword evidence="1" id="KW-0472">Membrane</keyword>
<reference evidence="2 3" key="1">
    <citation type="submission" date="2015-11" db="EMBL/GenBank/DDBJ databases">
        <title>Genome-wide analysis reveals the secondary metabolome in Streptomyces kanasensis ZX01.</title>
        <authorList>
            <person name="Zhang G."/>
            <person name="Han L."/>
            <person name="Feng J."/>
            <person name="Zhang X."/>
        </authorList>
    </citation>
    <scope>NUCLEOTIDE SEQUENCE [LARGE SCALE GENOMIC DNA]</scope>
    <source>
        <strain evidence="2 3">ZX01</strain>
    </source>
</reference>
<accession>A0A100Y9Q6</accession>
<dbReference type="Pfam" id="PF14325">
    <property type="entry name" value="DUF4383"/>
    <property type="match status" value="1"/>
</dbReference>
<evidence type="ECO:0000256" key="1">
    <source>
        <dbReference type="SAM" id="Phobius"/>
    </source>
</evidence>
<evidence type="ECO:0008006" key="4">
    <source>
        <dbReference type="Google" id="ProtNLM"/>
    </source>
</evidence>
<dbReference type="RefSeq" id="WP_058940484.1">
    <property type="nucleotide sequence ID" value="NZ_LNSV01000004.1"/>
</dbReference>
<feature type="transmembrane region" description="Helical" evidence="1">
    <location>
        <begin position="124"/>
        <end position="141"/>
    </location>
</feature>
<comment type="caution">
    <text evidence="2">The sequence shown here is derived from an EMBL/GenBank/DDBJ whole genome shotgun (WGS) entry which is preliminary data.</text>
</comment>